<name>A0A8K0L6Y0_9PEZI</name>
<accession>A0A8K0L6Y0</accession>
<proteinExistence type="predicted"/>
<sequence>MQERIDRLEEGLRNANSQNNTLAGRVTERENELNKQKSQVNALVKWKNGPLDNDGDLQTQHNAAPSTLRRRISSSSSESFGLENKDEEIARREAILERSIRFTQSMKRRRGMNWNKDEWDEDEEGEGKGTENPMDGENEEDGEGEVTKDPMDM</sequence>
<feature type="compositionally biased region" description="Basic and acidic residues" evidence="1">
    <location>
        <begin position="26"/>
        <end position="35"/>
    </location>
</feature>
<feature type="region of interest" description="Disordered" evidence="1">
    <location>
        <begin position="109"/>
        <end position="153"/>
    </location>
</feature>
<evidence type="ECO:0000313" key="2">
    <source>
        <dbReference type="EMBL" id="KAG8630337.1"/>
    </source>
</evidence>
<comment type="caution">
    <text evidence="2">The sequence shown here is derived from an EMBL/GenBank/DDBJ whole genome shotgun (WGS) entry which is preliminary data.</text>
</comment>
<keyword evidence="3" id="KW-1185">Reference proteome</keyword>
<dbReference type="Proteomes" id="UP000809789">
    <property type="component" value="Unassembled WGS sequence"/>
</dbReference>
<feature type="region of interest" description="Disordered" evidence="1">
    <location>
        <begin position="1"/>
        <end position="36"/>
    </location>
</feature>
<protein>
    <submittedName>
        <fullName evidence="2">Uncharacterized protein</fullName>
    </submittedName>
</protein>
<dbReference type="EMBL" id="JAESVG020000002">
    <property type="protein sequence ID" value="KAG8630337.1"/>
    <property type="molecule type" value="Genomic_DNA"/>
</dbReference>
<gene>
    <name evidence="2" type="ORF">KVT40_001956</name>
</gene>
<feature type="compositionally biased region" description="Polar residues" evidence="1">
    <location>
        <begin position="56"/>
        <end position="65"/>
    </location>
</feature>
<evidence type="ECO:0000313" key="3">
    <source>
        <dbReference type="Proteomes" id="UP000809789"/>
    </source>
</evidence>
<organism evidence="2 3">
    <name type="scientific">Elsinoe batatas</name>
    <dbReference type="NCBI Taxonomy" id="2601811"/>
    <lineage>
        <taxon>Eukaryota</taxon>
        <taxon>Fungi</taxon>
        <taxon>Dikarya</taxon>
        <taxon>Ascomycota</taxon>
        <taxon>Pezizomycotina</taxon>
        <taxon>Dothideomycetes</taxon>
        <taxon>Dothideomycetidae</taxon>
        <taxon>Myriangiales</taxon>
        <taxon>Elsinoaceae</taxon>
        <taxon>Elsinoe</taxon>
    </lineage>
</organism>
<dbReference type="AlphaFoldDB" id="A0A8K0L6Y0"/>
<feature type="compositionally biased region" description="Acidic residues" evidence="1">
    <location>
        <begin position="134"/>
        <end position="144"/>
    </location>
</feature>
<reference evidence="2" key="1">
    <citation type="submission" date="2021-07" db="EMBL/GenBank/DDBJ databases">
        <title>Elsinoe batatas strain:CRI-CJ2 Genome sequencing and assembly.</title>
        <authorList>
            <person name="Huang L."/>
        </authorList>
    </citation>
    <scope>NUCLEOTIDE SEQUENCE</scope>
    <source>
        <strain evidence="2">CRI-CJ2</strain>
    </source>
</reference>
<feature type="region of interest" description="Disordered" evidence="1">
    <location>
        <begin position="48"/>
        <end position="87"/>
    </location>
</feature>
<dbReference type="OrthoDB" id="10509388at2759"/>
<evidence type="ECO:0000256" key="1">
    <source>
        <dbReference type="SAM" id="MobiDB-lite"/>
    </source>
</evidence>
<feature type="compositionally biased region" description="Basic and acidic residues" evidence="1">
    <location>
        <begin position="1"/>
        <end position="12"/>
    </location>
</feature>